<reference evidence="2" key="1">
    <citation type="submission" date="2021-01" db="EMBL/GenBank/DDBJ databases">
        <authorList>
            <consortium name="Genoscope - CEA"/>
            <person name="William W."/>
        </authorList>
    </citation>
    <scope>NUCLEOTIDE SEQUENCE</scope>
</reference>
<protein>
    <submittedName>
        <fullName evidence="2">(rape) hypothetical protein</fullName>
    </submittedName>
</protein>
<keyword evidence="1" id="KW-0472">Membrane</keyword>
<evidence type="ECO:0000313" key="2">
    <source>
        <dbReference type="EMBL" id="CAF1717418.1"/>
    </source>
</evidence>
<dbReference type="AlphaFoldDB" id="A0A816IRB0"/>
<name>A0A816IRB0_BRANA</name>
<keyword evidence="1" id="KW-0812">Transmembrane</keyword>
<feature type="non-terminal residue" evidence="2">
    <location>
        <position position="1"/>
    </location>
</feature>
<sequence length="101" mass="11869">LSPIFSSHTIPLEFSLSFHFFFSNEFIFIFLNHKQNLIHHYLRLLSFVIAVVSYSFSKTAAENEIILIERVVKPHHTGTTHHRHFTTVNFFFARYTPSNSV</sequence>
<proteinExistence type="predicted"/>
<evidence type="ECO:0000256" key="1">
    <source>
        <dbReference type="SAM" id="Phobius"/>
    </source>
</evidence>
<dbReference type="EMBL" id="HG994373">
    <property type="protein sequence ID" value="CAF1717418.1"/>
    <property type="molecule type" value="Genomic_DNA"/>
</dbReference>
<gene>
    <name evidence="2" type="ORF">DARMORV10_C09P12750.1</name>
</gene>
<feature type="transmembrane region" description="Helical" evidence="1">
    <location>
        <begin position="12"/>
        <end position="31"/>
    </location>
</feature>
<accession>A0A816IRB0</accession>
<keyword evidence="1" id="KW-1133">Transmembrane helix</keyword>
<organism evidence="2">
    <name type="scientific">Brassica napus</name>
    <name type="common">Rape</name>
    <dbReference type="NCBI Taxonomy" id="3708"/>
    <lineage>
        <taxon>Eukaryota</taxon>
        <taxon>Viridiplantae</taxon>
        <taxon>Streptophyta</taxon>
        <taxon>Embryophyta</taxon>
        <taxon>Tracheophyta</taxon>
        <taxon>Spermatophyta</taxon>
        <taxon>Magnoliopsida</taxon>
        <taxon>eudicotyledons</taxon>
        <taxon>Gunneridae</taxon>
        <taxon>Pentapetalae</taxon>
        <taxon>rosids</taxon>
        <taxon>malvids</taxon>
        <taxon>Brassicales</taxon>
        <taxon>Brassicaceae</taxon>
        <taxon>Brassiceae</taxon>
        <taxon>Brassica</taxon>
    </lineage>
</organism>
<dbReference type="Proteomes" id="UP001295469">
    <property type="component" value="Chromosome C09"/>
</dbReference>